<evidence type="ECO:0000256" key="2">
    <source>
        <dbReference type="ARBA" id="ARBA00022723"/>
    </source>
</evidence>
<dbReference type="SUPFAM" id="SSF54862">
    <property type="entry name" value="4Fe-4S ferredoxins"/>
    <property type="match status" value="1"/>
</dbReference>
<keyword evidence="3" id="KW-0408">Iron</keyword>
<dbReference type="PANTHER" id="PTHR43177">
    <property type="entry name" value="PROTEIN NRFC"/>
    <property type="match status" value="1"/>
</dbReference>
<dbReference type="PROSITE" id="PS00198">
    <property type="entry name" value="4FE4S_FER_1"/>
    <property type="match status" value="1"/>
</dbReference>
<dbReference type="InterPro" id="IPR017900">
    <property type="entry name" value="4Fe4S_Fe_S_CS"/>
</dbReference>
<dbReference type="EMBL" id="CP017634">
    <property type="protein sequence ID" value="ATW23644.1"/>
    <property type="molecule type" value="Genomic_DNA"/>
</dbReference>
<dbReference type="CDD" id="cd10551">
    <property type="entry name" value="PsrB"/>
    <property type="match status" value="1"/>
</dbReference>
<dbReference type="OrthoDB" id="9810688at2"/>
<sequence length="180" mass="20404">MHWGMLMDLRKCVGCYACTIACQNEHNLPFTVRWNKIMKMGPVGNYPNLTSYSVPVPCMHCQDAPCANGCPTGASMVRKDGVVLVDRDKCVGCKFCLVLCPYGVRHYNEEKGIVEKCTFCMERLEEGRVTRCVETCQLKARYCGDLDDPDSEIVQLMRKHNAKPLYEELGTKPSVYYIMP</sequence>
<organism evidence="6 7">
    <name type="scientific">Formimonas warabiya</name>
    <dbReference type="NCBI Taxonomy" id="1761012"/>
    <lineage>
        <taxon>Bacteria</taxon>
        <taxon>Bacillati</taxon>
        <taxon>Bacillota</taxon>
        <taxon>Clostridia</taxon>
        <taxon>Eubacteriales</taxon>
        <taxon>Peptococcaceae</taxon>
        <taxon>Candidatus Formimonas</taxon>
    </lineage>
</organism>
<dbReference type="PANTHER" id="PTHR43177:SF3">
    <property type="entry name" value="PROTEIN NRFC HOMOLOG"/>
    <property type="match status" value="1"/>
</dbReference>
<dbReference type="PROSITE" id="PS51379">
    <property type="entry name" value="4FE4S_FER_2"/>
    <property type="match status" value="2"/>
</dbReference>
<proteinExistence type="predicted"/>
<evidence type="ECO:0000256" key="3">
    <source>
        <dbReference type="ARBA" id="ARBA00023004"/>
    </source>
</evidence>
<dbReference type="RefSeq" id="WP_148132795.1">
    <property type="nucleotide sequence ID" value="NZ_CP017634.1"/>
</dbReference>
<accession>A0A3G1KMK5</accession>
<dbReference type="KEGG" id="fwa:DCMF_01460"/>
<feature type="domain" description="4Fe-4S ferredoxin-type" evidence="5">
    <location>
        <begin position="3"/>
        <end position="33"/>
    </location>
</feature>
<keyword evidence="7" id="KW-1185">Reference proteome</keyword>
<evidence type="ECO:0000313" key="6">
    <source>
        <dbReference type="EMBL" id="ATW23644.1"/>
    </source>
</evidence>
<dbReference type="InterPro" id="IPR017896">
    <property type="entry name" value="4Fe4S_Fe-S-bd"/>
</dbReference>
<dbReference type="InterPro" id="IPR050954">
    <property type="entry name" value="ET_IronSulfur_Cluster-Binding"/>
</dbReference>
<gene>
    <name evidence="6" type="ORF">DCMF_01460</name>
</gene>
<feature type="domain" description="4Fe-4S ferredoxin-type" evidence="5">
    <location>
        <begin position="81"/>
        <end position="110"/>
    </location>
</feature>
<evidence type="ECO:0000256" key="4">
    <source>
        <dbReference type="ARBA" id="ARBA00023014"/>
    </source>
</evidence>
<keyword evidence="1" id="KW-0004">4Fe-4S</keyword>
<protein>
    <submittedName>
        <fullName evidence="6">4Fe-4S ferredoxin</fullName>
    </submittedName>
</protein>
<keyword evidence="4" id="KW-0411">Iron-sulfur</keyword>
<evidence type="ECO:0000259" key="5">
    <source>
        <dbReference type="PROSITE" id="PS51379"/>
    </source>
</evidence>
<dbReference type="GO" id="GO:0046872">
    <property type="term" value="F:metal ion binding"/>
    <property type="evidence" value="ECO:0007669"/>
    <property type="project" value="UniProtKB-KW"/>
</dbReference>
<dbReference type="Pfam" id="PF13247">
    <property type="entry name" value="Fer4_11"/>
    <property type="match status" value="1"/>
</dbReference>
<reference evidence="6 7" key="1">
    <citation type="submission" date="2016-10" db="EMBL/GenBank/DDBJ databases">
        <title>Complete Genome Sequence of Peptococcaceae strain DCMF.</title>
        <authorList>
            <person name="Edwards R.J."/>
            <person name="Holland S.I."/>
            <person name="Deshpande N.P."/>
            <person name="Wong Y.K."/>
            <person name="Ertan H."/>
            <person name="Manefield M."/>
            <person name="Russell T.L."/>
            <person name="Lee M.J."/>
        </authorList>
    </citation>
    <scope>NUCLEOTIDE SEQUENCE [LARGE SCALE GENOMIC DNA]</scope>
    <source>
        <strain evidence="6 7">DCMF</strain>
    </source>
</reference>
<dbReference type="Gene3D" id="3.30.70.20">
    <property type="match status" value="2"/>
</dbReference>
<dbReference type="GO" id="GO:0051539">
    <property type="term" value="F:4 iron, 4 sulfur cluster binding"/>
    <property type="evidence" value="ECO:0007669"/>
    <property type="project" value="UniProtKB-KW"/>
</dbReference>
<evidence type="ECO:0000256" key="1">
    <source>
        <dbReference type="ARBA" id="ARBA00022485"/>
    </source>
</evidence>
<dbReference type="AlphaFoldDB" id="A0A3G1KMK5"/>
<keyword evidence="2" id="KW-0479">Metal-binding</keyword>
<dbReference type="Proteomes" id="UP000323521">
    <property type="component" value="Chromosome"/>
</dbReference>
<evidence type="ECO:0000313" key="7">
    <source>
        <dbReference type="Proteomes" id="UP000323521"/>
    </source>
</evidence>
<name>A0A3G1KMK5_FORW1</name>